<accession>A0ACA9RJQ9</accession>
<protein>
    <submittedName>
        <fullName evidence="1">3037_t:CDS:1</fullName>
    </submittedName>
</protein>
<evidence type="ECO:0000313" key="1">
    <source>
        <dbReference type="EMBL" id="CAG8797316.1"/>
    </source>
</evidence>
<proteinExistence type="predicted"/>
<evidence type="ECO:0000313" key="2">
    <source>
        <dbReference type="Proteomes" id="UP000789920"/>
    </source>
</evidence>
<reference evidence="1" key="1">
    <citation type="submission" date="2021-06" db="EMBL/GenBank/DDBJ databases">
        <authorList>
            <person name="Kallberg Y."/>
            <person name="Tangrot J."/>
            <person name="Rosling A."/>
        </authorList>
    </citation>
    <scope>NUCLEOTIDE SEQUENCE</scope>
    <source>
        <strain evidence="1">MA461A</strain>
    </source>
</reference>
<dbReference type="Proteomes" id="UP000789920">
    <property type="component" value="Unassembled WGS sequence"/>
</dbReference>
<feature type="non-terminal residue" evidence="1">
    <location>
        <position position="1"/>
    </location>
</feature>
<keyword evidence="2" id="KW-1185">Reference proteome</keyword>
<gene>
    <name evidence="1" type="ORF">RPERSI_LOCUS20323</name>
</gene>
<sequence>ALGAAPFSDIVNPSSSSGSSPTPENNINLEAGESHENIEGREPDCQDIHHKIGDKKCEHYQKYVFSSKEGSCICCGWHCFEDASCDYRYCKEKCQYKKDCSGKVEIRTDIANIYNAFTKSKSNLDISDFTNDTVFTEKYTIFPVRDNSPDEQKESIQQAYYTSSGSGVLGEVQQVRPLIQALTNNSIAINILEGQKQNNGHDCGVYLIFYIKEILETQQPQLNRTYSDDEIATFRQF</sequence>
<comment type="caution">
    <text evidence="1">The sequence shown here is derived from an EMBL/GenBank/DDBJ whole genome shotgun (WGS) entry which is preliminary data.</text>
</comment>
<organism evidence="1 2">
    <name type="scientific">Racocetra persica</name>
    <dbReference type="NCBI Taxonomy" id="160502"/>
    <lineage>
        <taxon>Eukaryota</taxon>
        <taxon>Fungi</taxon>
        <taxon>Fungi incertae sedis</taxon>
        <taxon>Mucoromycota</taxon>
        <taxon>Glomeromycotina</taxon>
        <taxon>Glomeromycetes</taxon>
        <taxon>Diversisporales</taxon>
        <taxon>Gigasporaceae</taxon>
        <taxon>Racocetra</taxon>
    </lineage>
</organism>
<dbReference type="EMBL" id="CAJVQC010057197">
    <property type="protein sequence ID" value="CAG8797316.1"/>
    <property type="molecule type" value="Genomic_DNA"/>
</dbReference>
<name>A0ACA9RJQ9_9GLOM</name>